<comment type="caution">
    <text evidence="5">The sequence shown here is derived from an EMBL/GenBank/DDBJ whole genome shotgun (WGS) entry which is preliminary data.</text>
</comment>
<dbReference type="EMBL" id="JAZGQO010000001">
    <property type="protein sequence ID" value="KAK6194939.1"/>
    <property type="molecule type" value="Genomic_DNA"/>
</dbReference>
<dbReference type="InterPro" id="IPR045058">
    <property type="entry name" value="GIMA/IAN/Toc"/>
</dbReference>
<keyword evidence="6" id="KW-1185">Reference proteome</keyword>
<dbReference type="Pfam" id="PF04548">
    <property type="entry name" value="AIG1"/>
    <property type="match status" value="1"/>
</dbReference>
<accession>A0AAN8QH01</accession>
<dbReference type="PANTHER" id="PTHR10903">
    <property type="entry name" value="GTPASE, IMAP FAMILY MEMBER-RELATED"/>
    <property type="match status" value="1"/>
</dbReference>
<keyword evidence="3" id="KW-0342">GTP-binding</keyword>
<dbReference type="GO" id="GO:0005525">
    <property type="term" value="F:GTP binding"/>
    <property type="evidence" value="ECO:0007669"/>
    <property type="project" value="UniProtKB-KW"/>
</dbReference>
<reference evidence="5 6" key="1">
    <citation type="submission" date="2024-01" db="EMBL/GenBank/DDBJ databases">
        <title>The genome of the rayed Mediterranean limpet Patella caerulea (Linnaeus, 1758).</title>
        <authorList>
            <person name="Anh-Thu Weber A."/>
            <person name="Halstead-Nussloch G."/>
        </authorList>
    </citation>
    <scope>NUCLEOTIDE SEQUENCE [LARGE SCALE GENOMIC DNA]</scope>
    <source>
        <strain evidence="5">AATW-2023a</strain>
        <tissue evidence="5">Whole specimen</tissue>
    </source>
</reference>
<evidence type="ECO:0000313" key="5">
    <source>
        <dbReference type="EMBL" id="KAK6194939.1"/>
    </source>
</evidence>
<dbReference type="FunFam" id="3.40.50.300:FF:000366">
    <property type="entry name" value="GTPase, IMAP family member 2"/>
    <property type="match status" value="1"/>
</dbReference>
<dbReference type="SUPFAM" id="SSF52540">
    <property type="entry name" value="P-loop containing nucleoside triphosphate hydrolases"/>
    <property type="match status" value="1"/>
</dbReference>
<evidence type="ECO:0000313" key="6">
    <source>
        <dbReference type="Proteomes" id="UP001347796"/>
    </source>
</evidence>
<evidence type="ECO:0000259" key="4">
    <source>
        <dbReference type="PROSITE" id="PS51720"/>
    </source>
</evidence>
<dbReference type="PANTHER" id="PTHR10903:SF184">
    <property type="entry name" value="GTP-BINDING PROTEIN A"/>
    <property type="match status" value="1"/>
</dbReference>
<evidence type="ECO:0000256" key="2">
    <source>
        <dbReference type="ARBA" id="ARBA00022741"/>
    </source>
</evidence>
<dbReference type="InterPro" id="IPR006703">
    <property type="entry name" value="G_AIG1"/>
</dbReference>
<proteinExistence type="inferred from homology"/>
<dbReference type="Proteomes" id="UP001347796">
    <property type="component" value="Unassembled WGS sequence"/>
</dbReference>
<sequence>MYSSNTNVLLNIEEHIWGNTAMKLYISVVIGTGPCDRLTRSKMASRWGDLGEIRIALLGKTGVGKSHLGNNLLQQNAFGVYAGFGKSGSLCSLYAERKLDDHTNLFVVDTPGLFDTRQPNEKTKKEIVRSIALAAPGPFVYIFVIAIGRFTKEEVDTIDILQEILGDDVINHVIIVFTRKEDLGDMLINDFVLKSPPGLRNLIQKCHQRFAFINNKGNQASLKAETSYIFDLIHKTIEDNKHVYFTNRMYQDAEQILNERSQEIQKEVDRSIRELRQKRISLENRGNVDTLKAQLLAIDSEIAAKNHMQPKKRAKEELLQQDSSLLGNVLDRMKSAWRSFTTVFH</sequence>
<dbReference type="PROSITE" id="PS51720">
    <property type="entry name" value="G_AIG1"/>
    <property type="match status" value="1"/>
</dbReference>
<dbReference type="InterPro" id="IPR027417">
    <property type="entry name" value="P-loop_NTPase"/>
</dbReference>
<keyword evidence="2" id="KW-0547">Nucleotide-binding</keyword>
<feature type="domain" description="AIG1-type G" evidence="4">
    <location>
        <begin position="50"/>
        <end position="254"/>
    </location>
</feature>
<evidence type="ECO:0000256" key="1">
    <source>
        <dbReference type="ARBA" id="ARBA00008535"/>
    </source>
</evidence>
<name>A0AAN8QH01_PATCE</name>
<gene>
    <name evidence="5" type="ORF">SNE40_000468</name>
</gene>
<dbReference type="AlphaFoldDB" id="A0AAN8QH01"/>
<comment type="similarity">
    <text evidence="1">Belongs to the TRAFAC class TrmE-Era-EngA-EngB-Septin-like GTPase superfamily. AIG1/Toc34/Toc159-like paraseptin GTPase family. IAN subfamily.</text>
</comment>
<organism evidence="5 6">
    <name type="scientific">Patella caerulea</name>
    <name type="common">Rayed Mediterranean limpet</name>
    <dbReference type="NCBI Taxonomy" id="87958"/>
    <lineage>
        <taxon>Eukaryota</taxon>
        <taxon>Metazoa</taxon>
        <taxon>Spiralia</taxon>
        <taxon>Lophotrochozoa</taxon>
        <taxon>Mollusca</taxon>
        <taxon>Gastropoda</taxon>
        <taxon>Patellogastropoda</taxon>
        <taxon>Patelloidea</taxon>
        <taxon>Patellidae</taxon>
        <taxon>Patella</taxon>
    </lineage>
</organism>
<dbReference type="Gene3D" id="3.40.50.300">
    <property type="entry name" value="P-loop containing nucleotide triphosphate hydrolases"/>
    <property type="match status" value="1"/>
</dbReference>
<evidence type="ECO:0000256" key="3">
    <source>
        <dbReference type="ARBA" id="ARBA00023134"/>
    </source>
</evidence>
<protein>
    <recommendedName>
        <fullName evidence="4">AIG1-type G domain-containing protein</fullName>
    </recommendedName>
</protein>